<dbReference type="EMBL" id="AP029263">
    <property type="protein sequence ID" value="BFF91953.1"/>
    <property type="molecule type" value="Genomic_DNA"/>
</dbReference>
<dbReference type="GO" id="GO:0035556">
    <property type="term" value="P:intracellular signal transduction"/>
    <property type="evidence" value="ECO:0007669"/>
    <property type="project" value="InterPro"/>
</dbReference>
<dbReference type="PANTHER" id="PTHR24348">
    <property type="entry name" value="SERINE/THREONINE-PROTEIN KINASE UNC-51-RELATED"/>
    <property type="match status" value="1"/>
</dbReference>
<evidence type="ECO:0000313" key="9">
    <source>
        <dbReference type="Proteomes" id="UP001500889"/>
    </source>
</evidence>
<gene>
    <name evidence="8" type="ORF">DMAD_10114</name>
</gene>
<dbReference type="InterPro" id="IPR008271">
    <property type="entry name" value="Ser/Thr_kinase_AS"/>
</dbReference>
<dbReference type="Pfam" id="PF03607">
    <property type="entry name" value="DCX"/>
    <property type="match status" value="1"/>
</dbReference>
<keyword evidence="4" id="KW-0067">ATP-binding</keyword>
<evidence type="ECO:0000259" key="7">
    <source>
        <dbReference type="PROSITE" id="PS50309"/>
    </source>
</evidence>
<keyword evidence="3 8" id="KW-0418">Kinase</keyword>
<evidence type="ECO:0000256" key="3">
    <source>
        <dbReference type="ARBA" id="ARBA00022777"/>
    </source>
</evidence>
<dbReference type="GO" id="GO:0005524">
    <property type="term" value="F:ATP binding"/>
    <property type="evidence" value="ECO:0007669"/>
    <property type="project" value="UniProtKB-KW"/>
</dbReference>
<dbReference type="InterPro" id="IPR011009">
    <property type="entry name" value="Kinase-like_dom_sf"/>
</dbReference>
<dbReference type="GO" id="GO:0005776">
    <property type="term" value="C:autophagosome"/>
    <property type="evidence" value="ECO:0007669"/>
    <property type="project" value="TreeGrafter"/>
</dbReference>
<keyword evidence="2" id="KW-0547">Nucleotide-binding</keyword>
<dbReference type="SUPFAM" id="SSF56112">
    <property type="entry name" value="Protein kinase-like (PK-like)"/>
    <property type="match status" value="1"/>
</dbReference>
<dbReference type="SUPFAM" id="SSF89837">
    <property type="entry name" value="Doublecortin (DC)"/>
    <property type="match status" value="1"/>
</dbReference>
<dbReference type="PROSITE" id="PS00108">
    <property type="entry name" value="PROTEIN_KINASE_ST"/>
    <property type="match status" value="1"/>
</dbReference>
<dbReference type="InterPro" id="IPR045269">
    <property type="entry name" value="Atg1-like"/>
</dbReference>
<dbReference type="InterPro" id="IPR036572">
    <property type="entry name" value="Doublecortin_dom_sf"/>
</dbReference>
<protein>
    <recommendedName>
        <fullName evidence="5">Doublecortin-like and CAM kinase-like protein</fullName>
    </recommendedName>
</protein>
<dbReference type="SMART" id="SM00537">
    <property type="entry name" value="DCX"/>
    <property type="match status" value="1"/>
</dbReference>
<dbReference type="GO" id="GO:0000407">
    <property type="term" value="C:phagophore assembly site"/>
    <property type="evidence" value="ECO:0007669"/>
    <property type="project" value="TreeGrafter"/>
</dbReference>
<keyword evidence="9" id="KW-1185">Reference proteome</keyword>
<dbReference type="AlphaFoldDB" id="A0AAU9EYH6"/>
<dbReference type="InterPro" id="IPR000719">
    <property type="entry name" value="Prot_kinase_dom"/>
</dbReference>
<dbReference type="PROSITE" id="PS50011">
    <property type="entry name" value="PROTEIN_KINASE_DOM"/>
    <property type="match status" value="1"/>
</dbReference>
<dbReference type="InterPro" id="IPR003533">
    <property type="entry name" value="Doublecortin_dom"/>
</dbReference>
<evidence type="ECO:0000256" key="5">
    <source>
        <dbReference type="ARBA" id="ARBA00031092"/>
    </source>
</evidence>
<dbReference type="GO" id="GO:0000045">
    <property type="term" value="P:autophagosome assembly"/>
    <property type="evidence" value="ECO:0007669"/>
    <property type="project" value="TreeGrafter"/>
</dbReference>
<sequence length="419" mass="47341">MAVVRSTVRPMKAVRVCFLRNGDPHFRGVTLSVSRYHYNDFDILLGHVTKALHSHVVLPSAIECIWRIDGTPIGFLDAFLDGDAVVCCCRYESFSKMDYSVNRHFGRLQAAIRRWKVCNEALPEDLPDSILLYVDKRQSLVSNERTAICMAEPKSKQMGSCIVKVVNEAFMQSLDAKYKEMEIMRKLQSHPNVVDLIFTVHRPKASHTFLVMECMACSVQDLRKLHGSIPEPTAKRIMRDVVCGLTHIHDEGIIHRDIKPDNLLVSYGEGCHGAGNADFDFLVAKIADFGAAIYFKERAAEDYVGTPKYIAPEMIIGTGYDYRVDTWAVGVTLFCMLFDEEPFGKGCKEPEAICHDIVARGHTFPLELKDSVSKDAKDLIDELLMKNPNFRPTSAEISKHPFMLRESITDFKDLKKICV</sequence>
<dbReference type="Proteomes" id="UP001500889">
    <property type="component" value="Chromosome O"/>
</dbReference>
<feature type="domain" description="Protein kinase" evidence="6">
    <location>
        <begin position="94"/>
        <end position="403"/>
    </location>
</feature>
<dbReference type="Gene3D" id="1.10.510.10">
    <property type="entry name" value="Transferase(Phosphotransferase) domain 1"/>
    <property type="match status" value="1"/>
</dbReference>
<keyword evidence="1" id="KW-0808">Transferase</keyword>
<evidence type="ECO:0000313" key="8">
    <source>
        <dbReference type="EMBL" id="BFF91953.1"/>
    </source>
</evidence>
<dbReference type="GO" id="GO:0005829">
    <property type="term" value="C:cytosol"/>
    <property type="evidence" value="ECO:0007669"/>
    <property type="project" value="TreeGrafter"/>
</dbReference>
<dbReference type="GO" id="GO:0004674">
    <property type="term" value="F:protein serine/threonine kinase activity"/>
    <property type="evidence" value="ECO:0007669"/>
    <property type="project" value="InterPro"/>
</dbReference>
<evidence type="ECO:0000256" key="4">
    <source>
        <dbReference type="ARBA" id="ARBA00022840"/>
    </source>
</evidence>
<feature type="domain" description="Doublecortin" evidence="7">
    <location>
        <begin position="14"/>
        <end position="100"/>
    </location>
</feature>
<dbReference type="PROSITE" id="PS50309">
    <property type="entry name" value="DC"/>
    <property type="match status" value="1"/>
</dbReference>
<dbReference type="Pfam" id="PF00069">
    <property type="entry name" value="Pkinase"/>
    <property type="match status" value="1"/>
</dbReference>
<dbReference type="Gene3D" id="3.30.200.20">
    <property type="entry name" value="Phosphorylase Kinase, domain 1"/>
    <property type="match status" value="1"/>
</dbReference>
<name>A0AAU9EYH6_DROMD</name>
<evidence type="ECO:0000256" key="1">
    <source>
        <dbReference type="ARBA" id="ARBA00022679"/>
    </source>
</evidence>
<dbReference type="SMART" id="SM00220">
    <property type="entry name" value="S_TKc"/>
    <property type="match status" value="1"/>
</dbReference>
<dbReference type="Gene3D" id="3.10.20.230">
    <property type="entry name" value="Doublecortin domain"/>
    <property type="match status" value="1"/>
</dbReference>
<evidence type="ECO:0000256" key="2">
    <source>
        <dbReference type="ARBA" id="ARBA00022741"/>
    </source>
</evidence>
<dbReference type="GO" id="GO:0010506">
    <property type="term" value="P:regulation of autophagy"/>
    <property type="evidence" value="ECO:0007669"/>
    <property type="project" value="InterPro"/>
</dbReference>
<dbReference type="GO" id="GO:0016020">
    <property type="term" value="C:membrane"/>
    <property type="evidence" value="ECO:0007669"/>
    <property type="project" value="TreeGrafter"/>
</dbReference>
<dbReference type="PANTHER" id="PTHR24348:SF22">
    <property type="entry name" value="NON-SPECIFIC SERINE_THREONINE PROTEIN KINASE"/>
    <property type="match status" value="1"/>
</dbReference>
<reference evidence="8 9" key="1">
    <citation type="submission" date="2024-02" db="EMBL/GenBank/DDBJ databases">
        <title>A chromosome-level genome assembly of Drosophila madeirensis, a fruit fly species endemic to Madeira island.</title>
        <authorList>
            <person name="Tomihara K."/>
            <person name="Llopart A."/>
            <person name="Yamamoto D."/>
        </authorList>
    </citation>
    <scope>NUCLEOTIDE SEQUENCE [LARGE SCALE GENOMIC DNA]</scope>
    <source>
        <strain evidence="8 9">RF1</strain>
    </source>
</reference>
<organism evidence="8 9">
    <name type="scientific">Drosophila madeirensis</name>
    <name type="common">Fruit fly</name>
    <dbReference type="NCBI Taxonomy" id="30013"/>
    <lineage>
        <taxon>Eukaryota</taxon>
        <taxon>Metazoa</taxon>
        <taxon>Ecdysozoa</taxon>
        <taxon>Arthropoda</taxon>
        <taxon>Hexapoda</taxon>
        <taxon>Insecta</taxon>
        <taxon>Pterygota</taxon>
        <taxon>Neoptera</taxon>
        <taxon>Endopterygota</taxon>
        <taxon>Diptera</taxon>
        <taxon>Brachycera</taxon>
        <taxon>Muscomorpha</taxon>
        <taxon>Ephydroidea</taxon>
        <taxon>Drosophilidae</taxon>
        <taxon>Drosophila</taxon>
        <taxon>Sophophora</taxon>
    </lineage>
</organism>
<proteinExistence type="predicted"/>
<accession>A0AAU9EYH6</accession>
<evidence type="ECO:0000259" key="6">
    <source>
        <dbReference type="PROSITE" id="PS50011"/>
    </source>
</evidence>